<comment type="similarity">
    <text evidence="3 7">Belongs to the alanine racemase family.</text>
</comment>
<comment type="pathway">
    <text evidence="7">Amino-acid biosynthesis; D-alanine biosynthesis; D-alanine from L-alanine: step 1/1.</text>
</comment>
<feature type="active site" description="Proton acceptor; specific for D-alanine" evidence="7">
    <location>
        <position position="32"/>
    </location>
</feature>
<dbReference type="UniPathway" id="UPA00042">
    <property type="reaction ID" value="UER00497"/>
</dbReference>
<dbReference type="Pfam" id="PF00842">
    <property type="entry name" value="Ala_racemase_C"/>
    <property type="match status" value="1"/>
</dbReference>
<dbReference type="GO" id="GO:0030632">
    <property type="term" value="P:D-alanine biosynthetic process"/>
    <property type="evidence" value="ECO:0007669"/>
    <property type="project" value="UniProtKB-UniRule"/>
</dbReference>
<evidence type="ECO:0000313" key="11">
    <source>
        <dbReference type="EMBL" id="ATQ43264.1"/>
    </source>
</evidence>
<comment type="cofactor">
    <cofactor evidence="2 7 8">
        <name>pyridoxal 5'-phosphate</name>
        <dbReference type="ChEBI" id="CHEBI:597326"/>
    </cofactor>
</comment>
<evidence type="ECO:0000256" key="2">
    <source>
        <dbReference type="ARBA" id="ARBA00001933"/>
    </source>
</evidence>
<gene>
    <name evidence="11" type="primary">alr</name>
    <name evidence="11" type="ORF">CSW64_12965</name>
</gene>
<evidence type="ECO:0000313" key="12">
    <source>
        <dbReference type="Proteomes" id="UP000228945"/>
    </source>
</evidence>
<name>A0A2D2AZ48_9CAUL</name>
<dbReference type="GO" id="GO:0030170">
    <property type="term" value="F:pyridoxal phosphate binding"/>
    <property type="evidence" value="ECO:0007669"/>
    <property type="project" value="UniProtKB-UniRule"/>
</dbReference>
<evidence type="ECO:0000256" key="1">
    <source>
        <dbReference type="ARBA" id="ARBA00000316"/>
    </source>
</evidence>
<dbReference type="EMBL" id="CP024201">
    <property type="protein sequence ID" value="ATQ43264.1"/>
    <property type="molecule type" value="Genomic_DNA"/>
</dbReference>
<dbReference type="InterPro" id="IPR000821">
    <property type="entry name" value="Ala_racemase"/>
</dbReference>
<dbReference type="PANTHER" id="PTHR30511">
    <property type="entry name" value="ALANINE RACEMASE"/>
    <property type="match status" value="1"/>
</dbReference>
<feature type="binding site" evidence="7 9">
    <location>
        <position position="291"/>
    </location>
    <ligand>
        <name>substrate</name>
    </ligand>
</feature>
<dbReference type="InterPro" id="IPR001608">
    <property type="entry name" value="Ala_racemase_N"/>
</dbReference>
<accession>A0A2D2AZ48</accession>
<dbReference type="InterPro" id="IPR009006">
    <property type="entry name" value="Ala_racemase/Decarboxylase_C"/>
</dbReference>
<dbReference type="HAMAP" id="MF_01201">
    <property type="entry name" value="Ala_racemase"/>
    <property type="match status" value="1"/>
</dbReference>
<keyword evidence="6 7" id="KW-0413">Isomerase</keyword>
<dbReference type="OrthoDB" id="9813814at2"/>
<dbReference type="Pfam" id="PF01168">
    <property type="entry name" value="Ala_racemase_N"/>
    <property type="match status" value="1"/>
</dbReference>
<dbReference type="SUPFAM" id="SSF51419">
    <property type="entry name" value="PLP-binding barrel"/>
    <property type="match status" value="1"/>
</dbReference>
<dbReference type="NCBIfam" id="TIGR00492">
    <property type="entry name" value="alr"/>
    <property type="match status" value="1"/>
</dbReference>
<dbReference type="GO" id="GO:0005829">
    <property type="term" value="C:cytosol"/>
    <property type="evidence" value="ECO:0007669"/>
    <property type="project" value="TreeGrafter"/>
</dbReference>
<evidence type="ECO:0000259" key="10">
    <source>
        <dbReference type="SMART" id="SM01005"/>
    </source>
</evidence>
<proteinExistence type="inferred from homology"/>
<evidence type="ECO:0000256" key="4">
    <source>
        <dbReference type="ARBA" id="ARBA00013089"/>
    </source>
</evidence>
<dbReference type="RefSeq" id="WP_099622515.1">
    <property type="nucleotide sequence ID" value="NZ_CP024201.1"/>
</dbReference>
<feature type="domain" description="Alanine racemase C-terminal" evidence="10">
    <location>
        <begin position="222"/>
        <end position="346"/>
    </location>
</feature>
<dbReference type="PRINTS" id="PR00992">
    <property type="entry name" value="ALARACEMASE"/>
</dbReference>
<dbReference type="CDD" id="cd00430">
    <property type="entry name" value="PLPDE_III_AR"/>
    <property type="match status" value="1"/>
</dbReference>
<comment type="catalytic activity">
    <reaction evidence="1 7">
        <text>L-alanine = D-alanine</text>
        <dbReference type="Rhea" id="RHEA:20249"/>
        <dbReference type="ChEBI" id="CHEBI:57416"/>
        <dbReference type="ChEBI" id="CHEBI:57972"/>
        <dbReference type="EC" id="5.1.1.1"/>
    </reaction>
</comment>
<dbReference type="InterPro" id="IPR020622">
    <property type="entry name" value="Ala_racemase_pyridoxalP-BS"/>
</dbReference>
<dbReference type="GO" id="GO:0008784">
    <property type="term" value="F:alanine racemase activity"/>
    <property type="evidence" value="ECO:0007669"/>
    <property type="project" value="UniProtKB-UniRule"/>
</dbReference>
<dbReference type="Gene3D" id="2.40.37.10">
    <property type="entry name" value="Lyase, Ornithine Decarboxylase, Chain A, domain 1"/>
    <property type="match status" value="1"/>
</dbReference>
<protein>
    <recommendedName>
        <fullName evidence="4 7">Alanine racemase</fullName>
        <ecNumber evidence="4 7">5.1.1.1</ecNumber>
    </recommendedName>
</protein>
<dbReference type="InterPro" id="IPR011079">
    <property type="entry name" value="Ala_racemase_C"/>
</dbReference>
<dbReference type="Gene3D" id="3.20.20.10">
    <property type="entry name" value="Alanine racemase"/>
    <property type="match status" value="1"/>
</dbReference>
<evidence type="ECO:0000256" key="5">
    <source>
        <dbReference type="ARBA" id="ARBA00022898"/>
    </source>
</evidence>
<dbReference type="PANTHER" id="PTHR30511:SF0">
    <property type="entry name" value="ALANINE RACEMASE, CATABOLIC-RELATED"/>
    <property type="match status" value="1"/>
</dbReference>
<dbReference type="SUPFAM" id="SSF50621">
    <property type="entry name" value="Alanine racemase C-terminal domain-like"/>
    <property type="match status" value="1"/>
</dbReference>
<keyword evidence="12" id="KW-1185">Reference proteome</keyword>
<feature type="active site" description="Proton acceptor; specific for L-alanine" evidence="7">
    <location>
        <position position="243"/>
    </location>
</feature>
<dbReference type="InterPro" id="IPR029066">
    <property type="entry name" value="PLP-binding_barrel"/>
</dbReference>
<evidence type="ECO:0000256" key="6">
    <source>
        <dbReference type="ARBA" id="ARBA00023235"/>
    </source>
</evidence>
<sequence>MTTRLTIDLDALARNYALVRRTAGVEAAPAVKADGYGLGAIAAARRLVAEGATTFYVARLDEGLALRQALGSAPVIQVLDGVTDGVARPLVDAGLTPVVNSLDQAERWLAEGDGSAVTLHVDTGMNRLGVTLAEAAGLRGRLAVAQVMSHLACAAEPDHPMNAAQLAAFRDARSLFPDALASLAASAGTFLGPDYRFDQVRPGITLYGGGPFDAFDPRIAPVATVEAAILQVRHVPAGDAIGYGAAFVAETPMAVAIVAAGYADGVPRSSHPRGAAWFAGKRRRLLGRVSMDMVAVDVTGCADARPGAMMELIGPNLPVDEAAAAAGTTAYELLTRLSGRAERRRLGG</sequence>
<dbReference type="Proteomes" id="UP000228945">
    <property type="component" value="Chromosome"/>
</dbReference>
<dbReference type="SMART" id="SM01005">
    <property type="entry name" value="Ala_racemase_C"/>
    <property type="match status" value="1"/>
</dbReference>
<comment type="function">
    <text evidence="7">Catalyzes the interconversion of L-alanine and D-alanine. May also act on other amino acids.</text>
</comment>
<dbReference type="AlphaFoldDB" id="A0A2D2AZ48"/>
<keyword evidence="5 7" id="KW-0663">Pyridoxal phosphate</keyword>
<dbReference type="KEGG" id="cmb:CSW64_12965"/>
<organism evidence="11 12">
    <name type="scientific">Caulobacter mirabilis</name>
    <dbReference type="NCBI Taxonomy" id="69666"/>
    <lineage>
        <taxon>Bacteria</taxon>
        <taxon>Pseudomonadati</taxon>
        <taxon>Pseudomonadota</taxon>
        <taxon>Alphaproteobacteria</taxon>
        <taxon>Caulobacterales</taxon>
        <taxon>Caulobacteraceae</taxon>
        <taxon>Caulobacter</taxon>
    </lineage>
</organism>
<evidence type="ECO:0000256" key="3">
    <source>
        <dbReference type="ARBA" id="ARBA00007880"/>
    </source>
</evidence>
<evidence type="ECO:0000256" key="8">
    <source>
        <dbReference type="PIRSR" id="PIRSR600821-50"/>
    </source>
</evidence>
<feature type="binding site" evidence="7 9">
    <location>
        <position position="127"/>
    </location>
    <ligand>
        <name>substrate</name>
    </ligand>
</feature>
<reference evidence="11 12" key="1">
    <citation type="submission" date="2017-10" db="EMBL/GenBank/DDBJ databases">
        <title>Genome sequence of Caulobacter mirabilis FWC38.</title>
        <authorList>
            <person name="Fiebig A."/>
            <person name="Crosson S."/>
        </authorList>
    </citation>
    <scope>NUCLEOTIDE SEQUENCE [LARGE SCALE GENOMIC DNA]</scope>
    <source>
        <strain evidence="11 12">FWC 38</strain>
    </source>
</reference>
<dbReference type="EC" id="5.1.1.1" evidence="4 7"/>
<evidence type="ECO:0000256" key="7">
    <source>
        <dbReference type="HAMAP-Rule" id="MF_01201"/>
    </source>
</evidence>
<dbReference type="PROSITE" id="PS00395">
    <property type="entry name" value="ALANINE_RACEMASE"/>
    <property type="match status" value="1"/>
</dbReference>
<feature type="modified residue" description="N6-(pyridoxal phosphate)lysine" evidence="7 8">
    <location>
        <position position="32"/>
    </location>
</feature>
<evidence type="ECO:0000256" key="9">
    <source>
        <dbReference type="PIRSR" id="PIRSR600821-52"/>
    </source>
</evidence>